<dbReference type="Pfam" id="PF01757">
    <property type="entry name" value="Acyl_transf_3"/>
    <property type="match status" value="1"/>
</dbReference>
<name>A0ABW4WZA2_9BACT</name>
<protein>
    <submittedName>
        <fullName evidence="3">Acyltransferase</fullName>
        <ecNumber evidence="3">2.3.1.-</ecNumber>
    </submittedName>
</protein>
<dbReference type="EMBL" id="JBHUHV010000037">
    <property type="protein sequence ID" value="MFD2067491.1"/>
    <property type="molecule type" value="Genomic_DNA"/>
</dbReference>
<dbReference type="RefSeq" id="WP_229958239.1">
    <property type="nucleotide sequence ID" value="NZ_JAJJWI010000002.1"/>
</dbReference>
<evidence type="ECO:0000259" key="2">
    <source>
        <dbReference type="Pfam" id="PF01757"/>
    </source>
</evidence>
<dbReference type="Proteomes" id="UP001597369">
    <property type="component" value="Unassembled WGS sequence"/>
</dbReference>
<feature type="transmembrane region" description="Helical" evidence="1">
    <location>
        <begin position="81"/>
        <end position="107"/>
    </location>
</feature>
<feature type="domain" description="Acyltransferase 3" evidence="2">
    <location>
        <begin position="7"/>
        <end position="312"/>
    </location>
</feature>
<feature type="transmembrane region" description="Helical" evidence="1">
    <location>
        <begin position="273"/>
        <end position="294"/>
    </location>
</feature>
<feature type="transmembrane region" description="Helical" evidence="1">
    <location>
        <begin position="185"/>
        <end position="203"/>
    </location>
</feature>
<feature type="transmembrane region" description="Helical" evidence="1">
    <location>
        <begin position="154"/>
        <end position="173"/>
    </location>
</feature>
<proteinExistence type="predicted"/>
<feature type="transmembrane region" description="Helical" evidence="1">
    <location>
        <begin position="300"/>
        <end position="319"/>
    </location>
</feature>
<keyword evidence="4" id="KW-1185">Reference proteome</keyword>
<keyword evidence="3" id="KW-0808">Transferase</keyword>
<feature type="transmembrane region" description="Helical" evidence="1">
    <location>
        <begin position="127"/>
        <end position="147"/>
    </location>
</feature>
<feature type="transmembrane region" description="Helical" evidence="1">
    <location>
        <begin position="210"/>
        <end position="230"/>
    </location>
</feature>
<sequence>MKQYYQQIDIIKGFAILAVLLLHSLNKATLVDYYAVYHIWQAVPLFMVVMGLNLGLSSSAKKPELTDLYSKQYFQKRASRLVIPCIIVFIVSAIMGLIWLCVSGNSILMFNEFSIIGLLPISGPGNYFITLLLQSVLFLPIIGYGFSARASLTIVLLVLLEVLFLLFIKWISMTEHASYLYDAAFPRYFSAIAFGMALSRIVTNKVNLKVMTLLVTVAAAACVYLYQLQYGEQNIKQIRPEWQIQTILSFGYAAFLVYLSFKSLPNQSSNKILLFFSTTGKASYHIFLVQVVYFGLINGAASKVWLNLLVCLSIGFLFYKYEPGITSLFSVKKIK</sequence>
<keyword evidence="3" id="KW-0012">Acyltransferase</keyword>
<feature type="transmembrane region" description="Helical" evidence="1">
    <location>
        <begin position="37"/>
        <end position="60"/>
    </location>
</feature>
<dbReference type="GO" id="GO:0016746">
    <property type="term" value="F:acyltransferase activity"/>
    <property type="evidence" value="ECO:0007669"/>
    <property type="project" value="UniProtKB-KW"/>
</dbReference>
<feature type="transmembrane region" description="Helical" evidence="1">
    <location>
        <begin position="242"/>
        <end position="261"/>
    </location>
</feature>
<keyword evidence="1" id="KW-1133">Transmembrane helix</keyword>
<comment type="caution">
    <text evidence="3">The sequence shown here is derived from an EMBL/GenBank/DDBJ whole genome shotgun (WGS) entry which is preliminary data.</text>
</comment>
<organism evidence="3 4">
    <name type="scientific">Pontibacter silvestris</name>
    <dbReference type="NCBI Taxonomy" id="2305183"/>
    <lineage>
        <taxon>Bacteria</taxon>
        <taxon>Pseudomonadati</taxon>
        <taxon>Bacteroidota</taxon>
        <taxon>Cytophagia</taxon>
        <taxon>Cytophagales</taxon>
        <taxon>Hymenobacteraceae</taxon>
        <taxon>Pontibacter</taxon>
    </lineage>
</organism>
<dbReference type="InterPro" id="IPR002656">
    <property type="entry name" value="Acyl_transf_3_dom"/>
</dbReference>
<evidence type="ECO:0000313" key="4">
    <source>
        <dbReference type="Proteomes" id="UP001597369"/>
    </source>
</evidence>
<keyword evidence="1" id="KW-0812">Transmembrane</keyword>
<keyword evidence="1" id="KW-0472">Membrane</keyword>
<evidence type="ECO:0000256" key="1">
    <source>
        <dbReference type="SAM" id="Phobius"/>
    </source>
</evidence>
<reference evidence="4" key="1">
    <citation type="journal article" date="2019" name="Int. J. Syst. Evol. Microbiol.">
        <title>The Global Catalogue of Microorganisms (GCM) 10K type strain sequencing project: providing services to taxonomists for standard genome sequencing and annotation.</title>
        <authorList>
            <consortium name="The Broad Institute Genomics Platform"/>
            <consortium name="The Broad Institute Genome Sequencing Center for Infectious Disease"/>
            <person name="Wu L."/>
            <person name="Ma J."/>
        </authorList>
    </citation>
    <scope>NUCLEOTIDE SEQUENCE [LARGE SCALE GENOMIC DNA]</scope>
    <source>
        <strain evidence="4">JCM 16545</strain>
    </source>
</reference>
<gene>
    <name evidence="3" type="ORF">ACFSKU_11400</name>
</gene>
<evidence type="ECO:0000313" key="3">
    <source>
        <dbReference type="EMBL" id="MFD2067491.1"/>
    </source>
</evidence>
<dbReference type="EC" id="2.3.1.-" evidence="3"/>
<accession>A0ABW4WZA2</accession>